<dbReference type="EMBL" id="FNVO01000015">
    <property type="protein sequence ID" value="SEG82323.1"/>
    <property type="molecule type" value="Genomic_DNA"/>
</dbReference>
<evidence type="ECO:0000313" key="3">
    <source>
        <dbReference type="Proteomes" id="UP000236723"/>
    </source>
</evidence>
<dbReference type="Pfam" id="PF13274">
    <property type="entry name" value="SocA_Panacea"/>
    <property type="match status" value="1"/>
</dbReference>
<dbReference type="InterPro" id="IPR025272">
    <property type="entry name" value="SocA_Panacea"/>
</dbReference>
<feature type="domain" description="Antitoxin SocA-like Panacea" evidence="1">
    <location>
        <begin position="44"/>
        <end position="135"/>
    </location>
</feature>
<evidence type="ECO:0000259" key="1">
    <source>
        <dbReference type="Pfam" id="PF13274"/>
    </source>
</evidence>
<organism evidence="2 3">
    <name type="scientific">Thermomonospora echinospora</name>
    <dbReference type="NCBI Taxonomy" id="1992"/>
    <lineage>
        <taxon>Bacteria</taxon>
        <taxon>Bacillati</taxon>
        <taxon>Actinomycetota</taxon>
        <taxon>Actinomycetes</taxon>
        <taxon>Streptosporangiales</taxon>
        <taxon>Thermomonosporaceae</taxon>
        <taxon>Thermomonospora</taxon>
    </lineage>
</organism>
<proteinExistence type="predicted"/>
<sequence length="176" mass="20053">MTLRIPKRARTLGDREGGDRHMATIRDVAAYILQRRGPMTAMKLQKLCYYAYGYHLAWEERRLFDERFEAWANGPVSPELYRLHRGRLQLEAGDIPGDCDGLDAGERESVDLVLEGLGDYSAHQLSTMTHQEAPWVRARERAGALPLQRSNEQLDDAEIFEFFDALTVESANGEEV</sequence>
<accession>A0A1H6DBW0</accession>
<keyword evidence="3" id="KW-1185">Reference proteome</keyword>
<dbReference type="Proteomes" id="UP000236723">
    <property type="component" value="Unassembled WGS sequence"/>
</dbReference>
<reference evidence="3" key="1">
    <citation type="submission" date="2016-10" db="EMBL/GenBank/DDBJ databases">
        <authorList>
            <person name="Varghese N."/>
            <person name="Submissions S."/>
        </authorList>
    </citation>
    <scope>NUCLEOTIDE SEQUENCE [LARGE SCALE GENOMIC DNA]</scope>
    <source>
        <strain evidence="3">DSM 43163</strain>
    </source>
</reference>
<dbReference type="AlphaFoldDB" id="A0A1H6DBW0"/>
<evidence type="ECO:0000313" key="2">
    <source>
        <dbReference type="EMBL" id="SEG82323.1"/>
    </source>
</evidence>
<protein>
    <submittedName>
        <fullName evidence="2">Uncharacterized phage-associated protein</fullName>
    </submittedName>
</protein>
<name>A0A1H6DBW0_9ACTN</name>
<gene>
    <name evidence="2" type="ORF">SAMN04489712_1159</name>
</gene>